<reference evidence="1 2" key="1">
    <citation type="submission" date="2014-04" db="EMBL/GenBank/DDBJ databases">
        <authorList>
            <consortium name="DOE Joint Genome Institute"/>
            <person name="Kuo A."/>
            <person name="Kohler A."/>
            <person name="Costa M.D."/>
            <person name="Nagy L.G."/>
            <person name="Floudas D."/>
            <person name="Copeland A."/>
            <person name="Barry K.W."/>
            <person name="Cichocki N."/>
            <person name="Veneault-Fourrey C."/>
            <person name="LaButti K."/>
            <person name="Lindquist E.A."/>
            <person name="Lipzen A."/>
            <person name="Lundell T."/>
            <person name="Morin E."/>
            <person name="Murat C."/>
            <person name="Sun H."/>
            <person name="Tunlid A."/>
            <person name="Henrissat B."/>
            <person name="Grigoriev I.V."/>
            <person name="Hibbett D.S."/>
            <person name="Martin F."/>
            <person name="Nordberg H.P."/>
            <person name="Cantor M.N."/>
            <person name="Hua S.X."/>
        </authorList>
    </citation>
    <scope>NUCLEOTIDE SEQUENCE [LARGE SCALE GENOMIC DNA]</scope>
    <source>
        <strain evidence="1 2">441</strain>
    </source>
</reference>
<protein>
    <submittedName>
        <fullName evidence="1">Uncharacterized protein</fullName>
    </submittedName>
</protein>
<proteinExistence type="predicted"/>
<evidence type="ECO:0000313" key="2">
    <source>
        <dbReference type="Proteomes" id="UP000054018"/>
    </source>
</evidence>
<dbReference type="AlphaFoldDB" id="A0A0C9YGG3"/>
<sequence>MCGLKSGKAAVHNPRGVLHEACIANDRHNLVPRVTLYSDQAPSFQTISERVRSFALFCARCDGRGGPRELISIFKPYDGVGPLRLFLKEIAAPSGEVTVLSWSRKSSPYNSCLPASISILLAASCHSKGKKWKTYITELRSKLPPAVALDICNQINFLSPVCVFFSKSYQGDATPRNRRKAESSSS</sequence>
<dbReference type="Proteomes" id="UP000054018">
    <property type="component" value="Unassembled WGS sequence"/>
</dbReference>
<reference evidence="2" key="2">
    <citation type="submission" date="2015-01" db="EMBL/GenBank/DDBJ databases">
        <title>Evolutionary Origins and Diversification of the Mycorrhizal Mutualists.</title>
        <authorList>
            <consortium name="DOE Joint Genome Institute"/>
            <consortium name="Mycorrhizal Genomics Consortium"/>
            <person name="Kohler A."/>
            <person name="Kuo A."/>
            <person name="Nagy L.G."/>
            <person name="Floudas D."/>
            <person name="Copeland A."/>
            <person name="Barry K.W."/>
            <person name="Cichocki N."/>
            <person name="Veneault-Fourrey C."/>
            <person name="LaButti K."/>
            <person name="Lindquist E.A."/>
            <person name="Lipzen A."/>
            <person name="Lundell T."/>
            <person name="Morin E."/>
            <person name="Murat C."/>
            <person name="Riley R."/>
            <person name="Ohm R."/>
            <person name="Sun H."/>
            <person name="Tunlid A."/>
            <person name="Henrissat B."/>
            <person name="Grigoriev I.V."/>
            <person name="Hibbett D.S."/>
            <person name="Martin F."/>
        </authorList>
    </citation>
    <scope>NUCLEOTIDE SEQUENCE [LARGE SCALE GENOMIC DNA]</scope>
    <source>
        <strain evidence="2">441</strain>
    </source>
</reference>
<name>A0A0C9YGG3_9AGAM</name>
<organism evidence="1 2">
    <name type="scientific">Pisolithus microcarpus 441</name>
    <dbReference type="NCBI Taxonomy" id="765257"/>
    <lineage>
        <taxon>Eukaryota</taxon>
        <taxon>Fungi</taxon>
        <taxon>Dikarya</taxon>
        <taxon>Basidiomycota</taxon>
        <taxon>Agaricomycotina</taxon>
        <taxon>Agaricomycetes</taxon>
        <taxon>Agaricomycetidae</taxon>
        <taxon>Boletales</taxon>
        <taxon>Sclerodermatineae</taxon>
        <taxon>Pisolithaceae</taxon>
        <taxon>Pisolithus</taxon>
    </lineage>
</organism>
<gene>
    <name evidence="1" type="ORF">PISMIDRAFT_10589</name>
</gene>
<accession>A0A0C9YGG3</accession>
<dbReference type="EMBL" id="KN833721">
    <property type="protein sequence ID" value="KIK23990.1"/>
    <property type="molecule type" value="Genomic_DNA"/>
</dbReference>
<dbReference type="HOGENOM" id="CLU_1454968_0_0_1"/>
<evidence type="ECO:0000313" key="1">
    <source>
        <dbReference type="EMBL" id="KIK23990.1"/>
    </source>
</evidence>
<keyword evidence="2" id="KW-1185">Reference proteome</keyword>